<gene>
    <name evidence="11" type="ORF">ENR23_08150</name>
</gene>
<keyword evidence="3" id="KW-0328">Glycosyltransferase</keyword>
<feature type="transmembrane region" description="Helical" evidence="9">
    <location>
        <begin position="445"/>
        <end position="464"/>
    </location>
</feature>
<feature type="transmembrane region" description="Helical" evidence="9">
    <location>
        <begin position="271"/>
        <end position="290"/>
    </location>
</feature>
<evidence type="ECO:0000256" key="3">
    <source>
        <dbReference type="ARBA" id="ARBA00022676"/>
    </source>
</evidence>
<feature type="transmembrane region" description="Helical" evidence="9">
    <location>
        <begin position="207"/>
        <end position="224"/>
    </location>
</feature>
<keyword evidence="7 9" id="KW-0472">Membrane</keyword>
<feature type="transmembrane region" description="Helical" evidence="9">
    <location>
        <begin position="130"/>
        <end position="147"/>
    </location>
</feature>
<organism evidence="11">
    <name type="scientific">Eiseniibacteriota bacterium</name>
    <dbReference type="NCBI Taxonomy" id="2212470"/>
    <lineage>
        <taxon>Bacteria</taxon>
        <taxon>Candidatus Eiseniibacteriota</taxon>
    </lineage>
</organism>
<keyword evidence="6 9" id="KW-1133">Transmembrane helix</keyword>
<evidence type="ECO:0000256" key="4">
    <source>
        <dbReference type="ARBA" id="ARBA00022679"/>
    </source>
</evidence>
<reference evidence="11" key="1">
    <citation type="journal article" date="2020" name="mSystems">
        <title>Genome- and Community-Level Interaction Insights into Carbon Utilization and Element Cycling Functions of Hydrothermarchaeota in Hydrothermal Sediment.</title>
        <authorList>
            <person name="Zhou Z."/>
            <person name="Liu Y."/>
            <person name="Xu W."/>
            <person name="Pan J."/>
            <person name="Luo Z.H."/>
            <person name="Li M."/>
        </authorList>
    </citation>
    <scope>NUCLEOTIDE SEQUENCE [LARGE SCALE GENOMIC DNA]</scope>
    <source>
        <strain evidence="11">SpSt-381</strain>
    </source>
</reference>
<sequence>MAPADAVAAPSGERHGGGLLVARKRRRVRRGLRGDPGARRARRRADAGDRARADAHGGAVSAAGAGPVLVAALARLAARRGAWIALLAVALAVRLAVVATAPPRLIWTDGRWYESIGWSLASRGTYGRETFYPPAYPTLIAGVYTVFGRDLTALRVTDACVSTATVGLVGAIGTWLFAPAAGLLAAAFAAFHPVFALLPITHHVENLLVFLSTLAFGSLAWAVRAPSVGRWAAAGLAYALFLLCKPTVVALLPGLAAGAALTLARRRALRWTHAAMFVLALAAGLAPWTLRNHRVHGAWFLVGTGGGVQLWRGNSDIATGSTTWNPMPTPAMMESLAVRPDPVARDRFFVDLAVRWMREHPRRALELYFVKLGNLWALWPNTQTDSGYRGTAQNAVMAVCSLTLYAGTALALATGAARGLVLFPLALLSFSLIAPWALMVMRYRMSFEVLLIWLSAAGWVAWLGRRARPGAA</sequence>
<name>A0A832MLA5_UNCEI</name>
<dbReference type="InterPro" id="IPR050297">
    <property type="entry name" value="LipidA_mod_glycosyltrf_83"/>
</dbReference>
<dbReference type="EMBL" id="DSQF01000017">
    <property type="protein sequence ID" value="HGZ43380.1"/>
    <property type="molecule type" value="Genomic_DNA"/>
</dbReference>
<feature type="domain" description="Glycosyltransferase RgtA/B/C/D-like" evidence="10">
    <location>
        <begin position="133"/>
        <end position="282"/>
    </location>
</feature>
<feature type="transmembrane region" description="Helical" evidence="9">
    <location>
        <begin position="236"/>
        <end position="264"/>
    </location>
</feature>
<dbReference type="GO" id="GO:0005886">
    <property type="term" value="C:plasma membrane"/>
    <property type="evidence" value="ECO:0007669"/>
    <property type="project" value="UniProtKB-SubCell"/>
</dbReference>
<feature type="compositionally biased region" description="Basic and acidic residues" evidence="8">
    <location>
        <begin position="32"/>
        <end position="52"/>
    </location>
</feature>
<evidence type="ECO:0000313" key="11">
    <source>
        <dbReference type="EMBL" id="HGZ43380.1"/>
    </source>
</evidence>
<feature type="transmembrane region" description="Helical" evidence="9">
    <location>
        <begin position="420"/>
        <end position="439"/>
    </location>
</feature>
<dbReference type="InterPro" id="IPR038731">
    <property type="entry name" value="RgtA/B/C-like"/>
</dbReference>
<evidence type="ECO:0000256" key="6">
    <source>
        <dbReference type="ARBA" id="ARBA00022989"/>
    </source>
</evidence>
<dbReference type="Pfam" id="PF13231">
    <property type="entry name" value="PMT_2"/>
    <property type="match status" value="1"/>
</dbReference>
<feature type="transmembrane region" description="Helical" evidence="9">
    <location>
        <begin position="395"/>
        <end position="413"/>
    </location>
</feature>
<dbReference type="PANTHER" id="PTHR33908">
    <property type="entry name" value="MANNOSYLTRANSFERASE YKCB-RELATED"/>
    <property type="match status" value="1"/>
</dbReference>
<comment type="subcellular location">
    <subcellularLocation>
        <location evidence="1">Cell membrane</location>
        <topology evidence="1">Multi-pass membrane protein</topology>
    </subcellularLocation>
</comment>
<comment type="caution">
    <text evidence="11">The sequence shown here is derived from an EMBL/GenBank/DDBJ whole genome shotgun (WGS) entry which is preliminary data.</text>
</comment>
<dbReference type="PANTHER" id="PTHR33908:SF11">
    <property type="entry name" value="MEMBRANE PROTEIN"/>
    <property type="match status" value="1"/>
</dbReference>
<dbReference type="GO" id="GO:0016763">
    <property type="term" value="F:pentosyltransferase activity"/>
    <property type="evidence" value="ECO:0007669"/>
    <property type="project" value="TreeGrafter"/>
</dbReference>
<protein>
    <recommendedName>
        <fullName evidence="10">Glycosyltransferase RgtA/B/C/D-like domain-containing protein</fullName>
    </recommendedName>
</protein>
<evidence type="ECO:0000256" key="9">
    <source>
        <dbReference type="SAM" id="Phobius"/>
    </source>
</evidence>
<evidence type="ECO:0000259" key="10">
    <source>
        <dbReference type="Pfam" id="PF13231"/>
    </source>
</evidence>
<evidence type="ECO:0000256" key="5">
    <source>
        <dbReference type="ARBA" id="ARBA00022692"/>
    </source>
</evidence>
<proteinExistence type="predicted"/>
<keyword evidence="2" id="KW-1003">Cell membrane</keyword>
<evidence type="ECO:0000256" key="2">
    <source>
        <dbReference type="ARBA" id="ARBA00022475"/>
    </source>
</evidence>
<keyword evidence="4" id="KW-0808">Transferase</keyword>
<evidence type="ECO:0000256" key="7">
    <source>
        <dbReference type="ARBA" id="ARBA00023136"/>
    </source>
</evidence>
<feature type="region of interest" description="Disordered" evidence="8">
    <location>
        <begin position="28"/>
        <end position="52"/>
    </location>
</feature>
<accession>A0A832MLA5</accession>
<dbReference type="GO" id="GO:0009103">
    <property type="term" value="P:lipopolysaccharide biosynthetic process"/>
    <property type="evidence" value="ECO:0007669"/>
    <property type="project" value="UniProtKB-ARBA"/>
</dbReference>
<evidence type="ECO:0000256" key="8">
    <source>
        <dbReference type="SAM" id="MobiDB-lite"/>
    </source>
</evidence>
<keyword evidence="5 9" id="KW-0812">Transmembrane</keyword>
<feature type="transmembrane region" description="Helical" evidence="9">
    <location>
        <begin position="82"/>
        <end position="101"/>
    </location>
</feature>
<feature type="region of interest" description="Disordered" evidence="8">
    <location>
        <begin position="1"/>
        <end position="20"/>
    </location>
</feature>
<dbReference type="AlphaFoldDB" id="A0A832MLA5"/>
<evidence type="ECO:0000256" key="1">
    <source>
        <dbReference type="ARBA" id="ARBA00004651"/>
    </source>
</evidence>